<protein>
    <submittedName>
        <fullName evidence="2">Uncharacterized protein</fullName>
    </submittedName>
</protein>
<feature type="region of interest" description="Disordered" evidence="1">
    <location>
        <begin position="1"/>
        <end position="72"/>
    </location>
</feature>
<evidence type="ECO:0000256" key="1">
    <source>
        <dbReference type="SAM" id="MobiDB-lite"/>
    </source>
</evidence>
<feature type="non-terminal residue" evidence="2">
    <location>
        <position position="1"/>
    </location>
</feature>
<feature type="compositionally biased region" description="Low complexity" evidence="1">
    <location>
        <begin position="35"/>
        <end position="48"/>
    </location>
</feature>
<reference evidence="2" key="1">
    <citation type="submission" date="2014-12" db="EMBL/GenBank/DDBJ databases">
        <title>Insight into the proteome of Arion vulgaris.</title>
        <authorList>
            <person name="Aradska J."/>
            <person name="Bulat T."/>
            <person name="Smidak R."/>
            <person name="Sarate P."/>
            <person name="Gangsoo J."/>
            <person name="Sialana F."/>
            <person name="Bilban M."/>
            <person name="Lubec G."/>
        </authorList>
    </citation>
    <scope>NUCLEOTIDE SEQUENCE</scope>
    <source>
        <tissue evidence="2">Skin</tissue>
    </source>
</reference>
<proteinExistence type="predicted"/>
<organism evidence="2">
    <name type="scientific">Arion vulgaris</name>
    <dbReference type="NCBI Taxonomy" id="1028688"/>
    <lineage>
        <taxon>Eukaryota</taxon>
        <taxon>Metazoa</taxon>
        <taxon>Spiralia</taxon>
        <taxon>Lophotrochozoa</taxon>
        <taxon>Mollusca</taxon>
        <taxon>Gastropoda</taxon>
        <taxon>Heterobranchia</taxon>
        <taxon>Euthyneura</taxon>
        <taxon>Panpulmonata</taxon>
        <taxon>Eupulmonata</taxon>
        <taxon>Stylommatophora</taxon>
        <taxon>Helicina</taxon>
        <taxon>Arionoidea</taxon>
        <taxon>Arionidae</taxon>
        <taxon>Arion</taxon>
    </lineage>
</organism>
<dbReference type="EMBL" id="HACG01003020">
    <property type="protein sequence ID" value="CEK49885.1"/>
    <property type="molecule type" value="Transcribed_RNA"/>
</dbReference>
<name>A0A0B6Y2Y3_9EUPU</name>
<dbReference type="AlphaFoldDB" id="A0A0B6Y2Y3"/>
<gene>
    <name evidence="2" type="primary">ORF9170</name>
</gene>
<accession>A0A0B6Y2Y3</accession>
<sequence length="72" mass="8115">HHHQPVYHRAVTPQQMMSSPLTQGTRTPHTPLTPQGPGHFYQQQQQPGSLFEDESSQFIDEASSEMGSHQGY</sequence>
<feature type="compositionally biased region" description="Polar residues" evidence="1">
    <location>
        <begin position="12"/>
        <end position="33"/>
    </location>
</feature>
<evidence type="ECO:0000313" key="2">
    <source>
        <dbReference type="EMBL" id="CEK49885.1"/>
    </source>
</evidence>